<dbReference type="PROSITE" id="PS00059">
    <property type="entry name" value="ADH_ZINC"/>
    <property type="match status" value="1"/>
</dbReference>
<dbReference type="GO" id="GO:0008270">
    <property type="term" value="F:zinc ion binding"/>
    <property type="evidence" value="ECO:0007669"/>
    <property type="project" value="InterPro"/>
</dbReference>
<dbReference type="EMBL" id="LAEV01001455">
    <property type="protein sequence ID" value="KKA28035.1"/>
    <property type="molecule type" value="Genomic_DNA"/>
</dbReference>
<evidence type="ECO:0000256" key="1">
    <source>
        <dbReference type="ARBA" id="ARBA00001947"/>
    </source>
</evidence>
<keyword evidence="4 7" id="KW-0862">Zinc</keyword>
<dbReference type="Pfam" id="PF00107">
    <property type="entry name" value="ADH_zinc_N"/>
    <property type="match status" value="1"/>
</dbReference>
<evidence type="ECO:0000256" key="3">
    <source>
        <dbReference type="ARBA" id="ARBA00022723"/>
    </source>
</evidence>
<dbReference type="PANTHER" id="PTHR42940">
    <property type="entry name" value="ALCOHOL DEHYDROGENASE 1-RELATED"/>
    <property type="match status" value="1"/>
</dbReference>
<dbReference type="InterPro" id="IPR036291">
    <property type="entry name" value="NAD(P)-bd_dom_sf"/>
</dbReference>
<dbReference type="InterPro" id="IPR013154">
    <property type="entry name" value="ADH-like_N"/>
</dbReference>
<dbReference type="InterPro" id="IPR011032">
    <property type="entry name" value="GroES-like_sf"/>
</dbReference>
<dbReference type="SMART" id="SM00829">
    <property type="entry name" value="PKS_ER"/>
    <property type="match status" value="1"/>
</dbReference>
<dbReference type="InterPro" id="IPR020843">
    <property type="entry name" value="ER"/>
</dbReference>
<evidence type="ECO:0000259" key="8">
    <source>
        <dbReference type="SMART" id="SM00829"/>
    </source>
</evidence>
<evidence type="ECO:0000256" key="4">
    <source>
        <dbReference type="ARBA" id="ARBA00022833"/>
    </source>
</evidence>
<keyword evidence="3 7" id="KW-0479">Metal-binding</keyword>
<dbReference type="InterPro" id="IPR002328">
    <property type="entry name" value="ADH_Zn_CS"/>
</dbReference>
<dbReference type="Gene3D" id="3.90.180.10">
    <property type="entry name" value="Medium-chain alcohol dehydrogenases, catalytic domain"/>
    <property type="match status" value="1"/>
</dbReference>
<dbReference type="Gene3D" id="3.40.50.720">
    <property type="entry name" value="NAD(P)-binding Rossmann-like Domain"/>
    <property type="match status" value="1"/>
</dbReference>
<keyword evidence="5" id="KW-0560">Oxidoreductase</keyword>
<protein>
    <recommendedName>
        <fullName evidence="8">Enoyl reductase (ER) domain-containing protein</fullName>
    </recommendedName>
</protein>
<comment type="caution">
    <text evidence="9">The sequence shown here is derived from an EMBL/GenBank/DDBJ whole genome shotgun (WGS) entry which is preliminary data.</text>
</comment>
<dbReference type="FunFam" id="3.40.50.720:FF:000039">
    <property type="entry name" value="Alcohol dehydrogenase AdhP"/>
    <property type="match status" value="1"/>
</dbReference>
<dbReference type="SUPFAM" id="SSF51735">
    <property type="entry name" value="NAD(P)-binding Rossmann-fold domains"/>
    <property type="match status" value="1"/>
</dbReference>
<keyword evidence="6" id="KW-0520">NAD</keyword>
<sequence>MVLPTANKAAVIQDQGPSFSLTIASVPLPPLPPSSVLVRMIASGLCGTDLSICLGAFGPTQPTPGHEGIGRIISIGSAVNAHECPPNTLVGIGFIRDACSFCTGCRRDETRCTLRAMAGVNIPGCLAEYAIVPARYVTRVPDSVPPEILAPVMCAGVTAYKALRVAGLRAGHTVVLTGGGGGLGQMGVQYAKAMGVRVVVVDAGPEKGAAVLRLGAEAYVDFLKEDVVERVRELTGGEMAAAVLVMAGNIPAYNQAMDLVGMYGTVVCVGICKPGDKMGVDPKLMIDNGIRILGSMVGGRQDIKEAMDFVKQGRVKPAVRVVGVSDINSVMQEMKAGTLTEKVVVELDFE</sequence>
<evidence type="ECO:0000313" key="9">
    <source>
        <dbReference type="EMBL" id="KKA28035.1"/>
    </source>
</evidence>
<reference evidence="9 10" key="1">
    <citation type="submission" date="2015-03" db="EMBL/GenBank/DDBJ databases">
        <authorList>
            <person name="Radwan O."/>
            <person name="Al-Naeli F.A."/>
            <person name="Rendon G.A."/>
            <person name="Fields C."/>
        </authorList>
    </citation>
    <scope>NUCLEOTIDE SEQUENCE [LARGE SCALE GENOMIC DNA]</scope>
    <source>
        <strain evidence="9">CR-DP1</strain>
    </source>
</reference>
<keyword evidence="10" id="KW-1185">Reference proteome</keyword>
<dbReference type="SUPFAM" id="SSF50129">
    <property type="entry name" value="GroES-like"/>
    <property type="match status" value="1"/>
</dbReference>
<accession>A0A0F4ZCQ9</accession>
<organism evidence="9 10">
    <name type="scientific">Thielaviopsis punctulata</name>
    <dbReference type="NCBI Taxonomy" id="72032"/>
    <lineage>
        <taxon>Eukaryota</taxon>
        <taxon>Fungi</taxon>
        <taxon>Dikarya</taxon>
        <taxon>Ascomycota</taxon>
        <taxon>Pezizomycotina</taxon>
        <taxon>Sordariomycetes</taxon>
        <taxon>Hypocreomycetidae</taxon>
        <taxon>Microascales</taxon>
        <taxon>Ceratocystidaceae</taxon>
        <taxon>Thielaviopsis</taxon>
    </lineage>
</organism>
<dbReference type="OrthoDB" id="1879366at2759"/>
<dbReference type="PANTHER" id="PTHR42940:SF1">
    <property type="entry name" value="ENOYL REDUCTASE (ER) DOMAIN-CONTAINING PROTEIN"/>
    <property type="match status" value="1"/>
</dbReference>
<dbReference type="InterPro" id="IPR013149">
    <property type="entry name" value="ADH-like_C"/>
</dbReference>
<evidence type="ECO:0000313" key="10">
    <source>
        <dbReference type="Proteomes" id="UP000033483"/>
    </source>
</evidence>
<evidence type="ECO:0000256" key="5">
    <source>
        <dbReference type="ARBA" id="ARBA00023002"/>
    </source>
</evidence>
<dbReference type="Pfam" id="PF08240">
    <property type="entry name" value="ADH_N"/>
    <property type="match status" value="1"/>
</dbReference>
<name>A0A0F4ZCQ9_9PEZI</name>
<evidence type="ECO:0000256" key="7">
    <source>
        <dbReference type="RuleBase" id="RU361277"/>
    </source>
</evidence>
<proteinExistence type="inferred from homology"/>
<evidence type="ECO:0000256" key="2">
    <source>
        <dbReference type="ARBA" id="ARBA00008072"/>
    </source>
</evidence>
<comment type="cofactor">
    <cofactor evidence="1 7">
        <name>Zn(2+)</name>
        <dbReference type="ChEBI" id="CHEBI:29105"/>
    </cofactor>
</comment>
<gene>
    <name evidence="9" type="ORF">TD95_005243</name>
</gene>
<comment type="similarity">
    <text evidence="2 7">Belongs to the zinc-containing alcohol dehydrogenase family.</text>
</comment>
<dbReference type="GO" id="GO:0005737">
    <property type="term" value="C:cytoplasm"/>
    <property type="evidence" value="ECO:0007669"/>
    <property type="project" value="TreeGrafter"/>
</dbReference>
<feature type="domain" description="Enoyl reductase (ER)" evidence="8">
    <location>
        <begin position="16"/>
        <end position="345"/>
    </location>
</feature>
<dbReference type="GO" id="GO:0004022">
    <property type="term" value="F:alcohol dehydrogenase (NAD+) activity"/>
    <property type="evidence" value="ECO:0007669"/>
    <property type="project" value="TreeGrafter"/>
</dbReference>
<dbReference type="AlphaFoldDB" id="A0A0F4ZCQ9"/>
<dbReference type="Proteomes" id="UP000033483">
    <property type="component" value="Unassembled WGS sequence"/>
</dbReference>
<evidence type="ECO:0000256" key="6">
    <source>
        <dbReference type="ARBA" id="ARBA00023027"/>
    </source>
</evidence>